<proteinExistence type="predicted"/>
<protein>
    <submittedName>
        <fullName evidence="2">Uncharacterized protein</fullName>
    </submittedName>
</protein>
<dbReference type="AlphaFoldDB" id="A0A2J6PX39"/>
<dbReference type="EMBL" id="KZ613493">
    <property type="protein sequence ID" value="PMD18602.1"/>
    <property type="molecule type" value="Genomic_DNA"/>
</dbReference>
<keyword evidence="3" id="KW-1185">Reference proteome</keyword>
<reference evidence="2 3" key="1">
    <citation type="submission" date="2016-05" db="EMBL/GenBank/DDBJ databases">
        <title>A degradative enzymes factory behind the ericoid mycorrhizal symbiosis.</title>
        <authorList>
            <consortium name="DOE Joint Genome Institute"/>
            <person name="Martino E."/>
            <person name="Morin E."/>
            <person name="Grelet G."/>
            <person name="Kuo A."/>
            <person name="Kohler A."/>
            <person name="Daghino S."/>
            <person name="Barry K."/>
            <person name="Choi C."/>
            <person name="Cichocki N."/>
            <person name="Clum A."/>
            <person name="Copeland A."/>
            <person name="Hainaut M."/>
            <person name="Haridas S."/>
            <person name="Labutti K."/>
            <person name="Lindquist E."/>
            <person name="Lipzen A."/>
            <person name="Khouja H.-R."/>
            <person name="Murat C."/>
            <person name="Ohm R."/>
            <person name="Olson A."/>
            <person name="Spatafora J."/>
            <person name="Veneault-Fourrey C."/>
            <person name="Henrissat B."/>
            <person name="Grigoriev I."/>
            <person name="Martin F."/>
            <person name="Perotto S."/>
        </authorList>
    </citation>
    <scope>NUCLEOTIDE SEQUENCE [LARGE SCALE GENOMIC DNA]</scope>
    <source>
        <strain evidence="2 3">UAMH 7357</strain>
    </source>
</reference>
<evidence type="ECO:0000313" key="2">
    <source>
        <dbReference type="EMBL" id="PMD18602.1"/>
    </source>
</evidence>
<gene>
    <name evidence="2" type="ORF">NA56DRAFT_706513</name>
</gene>
<name>A0A2J6PX39_9HELO</name>
<organism evidence="2 3">
    <name type="scientific">Hyaloscypha hepaticicola</name>
    <dbReference type="NCBI Taxonomy" id="2082293"/>
    <lineage>
        <taxon>Eukaryota</taxon>
        <taxon>Fungi</taxon>
        <taxon>Dikarya</taxon>
        <taxon>Ascomycota</taxon>
        <taxon>Pezizomycotina</taxon>
        <taxon>Leotiomycetes</taxon>
        <taxon>Helotiales</taxon>
        <taxon>Hyaloscyphaceae</taxon>
        <taxon>Hyaloscypha</taxon>
    </lineage>
</organism>
<feature type="transmembrane region" description="Helical" evidence="1">
    <location>
        <begin position="115"/>
        <end position="134"/>
    </location>
</feature>
<keyword evidence="1" id="KW-0472">Membrane</keyword>
<keyword evidence="1" id="KW-0812">Transmembrane</keyword>
<accession>A0A2J6PX39</accession>
<keyword evidence="1" id="KW-1133">Transmembrane helix</keyword>
<dbReference type="Proteomes" id="UP000235672">
    <property type="component" value="Unassembled WGS sequence"/>
</dbReference>
<evidence type="ECO:0000313" key="3">
    <source>
        <dbReference type="Proteomes" id="UP000235672"/>
    </source>
</evidence>
<feature type="transmembrane region" description="Helical" evidence="1">
    <location>
        <begin position="140"/>
        <end position="163"/>
    </location>
</feature>
<evidence type="ECO:0000256" key="1">
    <source>
        <dbReference type="SAM" id="Phobius"/>
    </source>
</evidence>
<sequence>MAETMESHEISALPLIGLAVLGDAHRFAITPCPHKPQKLVPPVNLCLADSRADSSGRGGNSSDSIKALLLLQYLYLTTSLLQALFPSCCSTSLASLTAKSDPLLKSFQFKSYQSWPYGFFPILQLYVSILTRVVSPDTTITIVFGLIGVILSLVGVIIACLTLRFMILEKCMLPVSFSPPPPPLSSQLVSVLTSYVIQDERHRQMDRDYCERVLRHEHTHLFPLPQGQGASQRTLKPV</sequence>